<organism evidence="14 15">
    <name type="scientific">Patiria miniata</name>
    <name type="common">Bat star</name>
    <name type="synonym">Asterina miniata</name>
    <dbReference type="NCBI Taxonomy" id="46514"/>
    <lineage>
        <taxon>Eukaryota</taxon>
        <taxon>Metazoa</taxon>
        <taxon>Echinodermata</taxon>
        <taxon>Eleutherozoa</taxon>
        <taxon>Asterozoa</taxon>
        <taxon>Asteroidea</taxon>
        <taxon>Valvatacea</taxon>
        <taxon>Valvatida</taxon>
        <taxon>Asterinidae</taxon>
        <taxon>Patiria</taxon>
    </lineage>
</organism>
<evidence type="ECO:0000256" key="8">
    <source>
        <dbReference type="ARBA" id="ARBA00023136"/>
    </source>
</evidence>
<protein>
    <recommendedName>
        <fullName evidence="13">Transient receptor ion channel domain-containing protein</fullName>
    </recommendedName>
</protein>
<dbReference type="InterPro" id="IPR013555">
    <property type="entry name" value="TRP_dom"/>
</dbReference>
<dbReference type="OrthoDB" id="2373987at2759"/>
<dbReference type="SMART" id="SM01420">
    <property type="entry name" value="TRP_2"/>
    <property type="match status" value="1"/>
</dbReference>
<feature type="transmembrane region" description="Helical" evidence="12">
    <location>
        <begin position="669"/>
        <end position="687"/>
    </location>
</feature>
<feature type="domain" description="Transient receptor ion channel" evidence="13">
    <location>
        <begin position="163"/>
        <end position="222"/>
    </location>
</feature>
<feature type="transmembrane region" description="Helical" evidence="12">
    <location>
        <begin position="438"/>
        <end position="459"/>
    </location>
</feature>
<dbReference type="GO" id="GO:0034703">
    <property type="term" value="C:cation channel complex"/>
    <property type="evidence" value="ECO:0007669"/>
    <property type="project" value="TreeGrafter"/>
</dbReference>
<evidence type="ECO:0000256" key="12">
    <source>
        <dbReference type="SAM" id="Phobius"/>
    </source>
</evidence>
<dbReference type="GO" id="GO:0015279">
    <property type="term" value="F:store-operated calcium channel activity"/>
    <property type="evidence" value="ECO:0007669"/>
    <property type="project" value="TreeGrafter"/>
</dbReference>
<feature type="transmembrane region" description="Helical" evidence="12">
    <location>
        <begin position="587"/>
        <end position="606"/>
    </location>
</feature>
<feature type="transmembrane region" description="Helical" evidence="12">
    <location>
        <begin position="400"/>
        <end position="417"/>
    </location>
</feature>
<evidence type="ECO:0000313" key="14">
    <source>
        <dbReference type="EnsemblMetazoa" id="XP_038070321.1"/>
    </source>
</evidence>
<dbReference type="InterPro" id="IPR002110">
    <property type="entry name" value="Ankyrin_rpt"/>
</dbReference>
<keyword evidence="8 12" id="KW-0472">Membrane</keyword>
<dbReference type="GO" id="GO:0005886">
    <property type="term" value="C:plasma membrane"/>
    <property type="evidence" value="ECO:0007669"/>
    <property type="project" value="TreeGrafter"/>
</dbReference>
<dbReference type="PANTHER" id="PTHR10117:SF54">
    <property type="entry name" value="TRANSIENT RECEPTOR POTENTIAL-GAMMA PROTEIN"/>
    <property type="match status" value="1"/>
</dbReference>
<name>A0A914B4A9_PATMI</name>
<dbReference type="InterPro" id="IPR005821">
    <property type="entry name" value="Ion_trans_dom"/>
</dbReference>
<keyword evidence="15" id="KW-1185">Reference proteome</keyword>
<keyword evidence="9" id="KW-0407">Ion channel</keyword>
<evidence type="ECO:0000313" key="15">
    <source>
        <dbReference type="Proteomes" id="UP000887568"/>
    </source>
</evidence>
<dbReference type="InterPro" id="IPR002153">
    <property type="entry name" value="TRPC_channel"/>
</dbReference>
<dbReference type="PROSITE" id="PS50088">
    <property type="entry name" value="ANK_REPEAT"/>
    <property type="match status" value="1"/>
</dbReference>
<dbReference type="GO" id="GO:0070679">
    <property type="term" value="F:inositol 1,4,5 trisphosphate binding"/>
    <property type="evidence" value="ECO:0007669"/>
    <property type="project" value="TreeGrafter"/>
</dbReference>
<dbReference type="Pfam" id="PF00520">
    <property type="entry name" value="Ion_trans"/>
    <property type="match status" value="1"/>
</dbReference>
<evidence type="ECO:0000256" key="3">
    <source>
        <dbReference type="ARBA" id="ARBA00022692"/>
    </source>
</evidence>
<feature type="transmembrane region" description="Helical" evidence="12">
    <location>
        <begin position="315"/>
        <end position="335"/>
    </location>
</feature>
<evidence type="ECO:0000256" key="7">
    <source>
        <dbReference type="ARBA" id="ARBA00023065"/>
    </source>
</evidence>
<evidence type="ECO:0000256" key="10">
    <source>
        <dbReference type="PROSITE-ProRule" id="PRU00023"/>
    </source>
</evidence>
<comment type="subcellular location">
    <subcellularLocation>
        <location evidence="1">Membrane</location>
        <topology evidence="1">Multi-pass membrane protein</topology>
    </subcellularLocation>
</comment>
<dbReference type="PRINTS" id="PR01097">
    <property type="entry name" value="TRNSRECEPTRP"/>
</dbReference>
<keyword evidence="4" id="KW-0677">Repeat</keyword>
<dbReference type="Proteomes" id="UP000887568">
    <property type="component" value="Unplaced"/>
</dbReference>
<evidence type="ECO:0000256" key="9">
    <source>
        <dbReference type="ARBA" id="ARBA00023303"/>
    </source>
</evidence>
<proteinExistence type="predicted"/>
<evidence type="ECO:0000259" key="13">
    <source>
        <dbReference type="SMART" id="SM01420"/>
    </source>
</evidence>
<evidence type="ECO:0000256" key="11">
    <source>
        <dbReference type="SAM" id="MobiDB-lite"/>
    </source>
</evidence>
<keyword evidence="5 12" id="KW-1133">Transmembrane helix</keyword>
<feature type="transmembrane region" description="Helical" evidence="12">
    <location>
        <begin position="347"/>
        <end position="369"/>
    </location>
</feature>
<keyword evidence="2" id="KW-0813">Transport</keyword>
<dbReference type="Gene3D" id="1.25.40.20">
    <property type="entry name" value="Ankyrin repeat-containing domain"/>
    <property type="match status" value="1"/>
</dbReference>
<dbReference type="SUPFAM" id="SSF48403">
    <property type="entry name" value="Ankyrin repeat"/>
    <property type="match status" value="1"/>
</dbReference>
<feature type="repeat" description="ANK" evidence="10">
    <location>
        <begin position="132"/>
        <end position="164"/>
    </location>
</feature>
<feature type="transmembrane region" description="Helical" evidence="12">
    <location>
        <begin position="547"/>
        <end position="575"/>
    </location>
</feature>
<dbReference type="SMART" id="SM00248">
    <property type="entry name" value="ANK"/>
    <property type="match status" value="2"/>
</dbReference>
<keyword evidence="6 10" id="KW-0040">ANK repeat</keyword>
<evidence type="ECO:0000256" key="2">
    <source>
        <dbReference type="ARBA" id="ARBA00022448"/>
    </source>
</evidence>
<feature type="region of interest" description="Disordered" evidence="11">
    <location>
        <begin position="15"/>
        <end position="34"/>
    </location>
</feature>
<sequence length="843" mass="96208">MEELDDDLTDSIPLTNLITPEIPNSKPAKSSPESNLLKLVKRNDIAGVRQLFQDAPRTEHNDDRSAFIAAINRNYCDMIQCLLDLGLDPGDALYHAIETNSVMAVNTICDSLPESTREEILNRFPVSPSWPSTCKPLILAARQDNLKIVKTLIRHGAKMPTMEELRPRIADESYGQFIALLHWYEAVSGESYIMLTSDDPLETIFKLDRSLEELESLMQVPRFRQECDRIEAKLAALSTKLLGLARDDKEVELLLNGGEPEEAGKPKLPRRLRQALKLGFDNFVSHPSSQDYVVSQWEVSTPYVLRYAKSRVASAVLYLLLMVFFFVPCILYILLPVQHLRILKRPLVRFFLHLASRLYFLLFLILSTIRPRVVIFSDSTADMSRSEMTQLYLHYKARPWSPFLILIIIWIVGMTFRTIRDMWAFGPKTFLRNNGWNFLDLIQLVLYWIFIAMSLVAYIRAFDKTQSPGFFLSDSQDVDIGTPPNPETSVPFTPDATEQDSFYNFTDFFVWPAPPAPPAGGDNILASFGNQSRYDWSQFDPLLLAEAAFAVANVLTYLHLLHSLLILGFLGPLLISFRDMILDVAKFFIIFIFVTISFSLGLTQLYHTFEKLDLEACLVAKDKSECSGTPFLSFWLSMQSLFWSLFDLVDRDNLSVDDDLYFTQTVGTLMYATFMVVGVVVLLNALIAMMSNTYTRVEENSEVEWKVARTKLMGEYMTPSVTLPPPFNLIPSLKSILKIFQFFRRKYTKKSTGNQHSSHDHQTVHDTTAYKELSRALAERCLRATQMAHVKKTHKSKSKQEMAALKKSVDNIRFGRHSHLLSILTSSSCKSTPTLKYIYSREC</sequence>
<dbReference type="AlphaFoldDB" id="A0A914B4A9"/>
<evidence type="ECO:0000256" key="6">
    <source>
        <dbReference type="ARBA" id="ARBA00023043"/>
    </source>
</evidence>
<dbReference type="EnsemblMetazoa" id="XM_038214393.1">
    <property type="protein sequence ID" value="XP_038070321.1"/>
    <property type="gene ID" value="LOC119739440"/>
</dbReference>
<keyword evidence="7" id="KW-0406">Ion transport</keyword>
<dbReference type="GeneID" id="119739440"/>
<accession>A0A914B4A9</accession>
<dbReference type="OMA" id="THSTHAI"/>
<dbReference type="Pfam" id="PF00023">
    <property type="entry name" value="Ank"/>
    <property type="match status" value="1"/>
</dbReference>
<evidence type="ECO:0000256" key="5">
    <source>
        <dbReference type="ARBA" id="ARBA00022989"/>
    </source>
</evidence>
<dbReference type="GO" id="GO:0051480">
    <property type="term" value="P:regulation of cytosolic calcium ion concentration"/>
    <property type="evidence" value="ECO:0007669"/>
    <property type="project" value="TreeGrafter"/>
</dbReference>
<evidence type="ECO:0000256" key="1">
    <source>
        <dbReference type="ARBA" id="ARBA00004141"/>
    </source>
</evidence>
<evidence type="ECO:0000256" key="4">
    <source>
        <dbReference type="ARBA" id="ARBA00022737"/>
    </source>
</evidence>
<dbReference type="PANTHER" id="PTHR10117">
    <property type="entry name" value="TRANSIENT RECEPTOR POTENTIAL CHANNEL"/>
    <property type="match status" value="1"/>
</dbReference>
<dbReference type="RefSeq" id="XP_038070321.1">
    <property type="nucleotide sequence ID" value="XM_038214393.1"/>
</dbReference>
<keyword evidence="3 12" id="KW-0812">Transmembrane</keyword>
<dbReference type="InterPro" id="IPR036770">
    <property type="entry name" value="Ankyrin_rpt-contain_sf"/>
</dbReference>
<reference evidence="14" key="1">
    <citation type="submission" date="2022-11" db="UniProtKB">
        <authorList>
            <consortium name="EnsemblMetazoa"/>
        </authorList>
    </citation>
    <scope>IDENTIFICATION</scope>
</reference>